<dbReference type="SUPFAM" id="SSF50800">
    <property type="entry name" value="PK beta-barrel domain-like"/>
    <property type="match status" value="1"/>
</dbReference>
<dbReference type="GO" id="GO:0030151">
    <property type="term" value="F:molybdenum ion binding"/>
    <property type="evidence" value="ECO:0007669"/>
    <property type="project" value="InterPro"/>
</dbReference>
<dbReference type="Pfam" id="PF03476">
    <property type="entry name" value="MOSC_N"/>
    <property type="match status" value="1"/>
</dbReference>
<dbReference type="GO" id="GO:0003824">
    <property type="term" value="F:catalytic activity"/>
    <property type="evidence" value="ECO:0007669"/>
    <property type="project" value="InterPro"/>
</dbReference>
<feature type="domain" description="MOSC" evidence="1">
    <location>
        <begin position="184"/>
        <end position="336"/>
    </location>
</feature>
<dbReference type="SUPFAM" id="SSF141673">
    <property type="entry name" value="MOSC N-terminal domain-like"/>
    <property type="match status" value="1"/>
</dbReference>
<name>R4WI76_RIPPE</name>
<dbReference type="EMBL" id="AK417060">
    <property type="protein sequence ID" value="BAN20275.1"/>
    <property type="molecule type" value="mRNA"/>
</dbReference>
<evidence type="ECO:0000313" key="2">
    <source>
        <dbReference type="EMBL" id="BAN20275.1"/>
    </source>
</evidence>
<dbReference type="InterPro" id="IPR005303">
    <property type="entry name" value="MOCOS_middle"/>
</dbReference>
<protein>
    <submittedName>
        <fullName evidence="2">Molybdopterin cofactor sulfurase</fullName>
    </submittedName>
</protein>
<sequence>MAKDWQWKVALAAISVAAVTLIYSQRRRRWKAVGKLSKICIYPLKSGRFKEISSAECTPLGLRVPSEDGAVMLRDRVFMIYDEEALEMVSARKYPTLIFITCQPTNRKTVILSHPDKKEIEFPIPSGKFGEVTVRMWFNEQMKIMDCGDEVAEWISEVATGSRKGLRLSYWPEEETERRDVLAKRPLEVPVFTKMSNNYSGAYSDFASYLLVCQSSVDDLNEKIGDPEYKAHPLDFRPNFVVEGTIPYEEDKWDRVKIGEVEFTNFRPCTRCIFTTIGHTTGEKNPKNEPLKTLRTYRTMKMVYDTDIEGSIPVMGVFVGLEAVGKVKEGDVVYVS</sequence>
<dbReference type="PANTHER" id="PTHR14237">
    <property type="entry name" value="MOLYBDOPTERIN COFACTOR SULFURASE MOSC"/>
    <property type="match status" value="1"/>
</dbReference>
<dbReference type="GO" id="GO:0030170">
    <property type="term" value="F:pyridoxal phosphate binding"/>
    <property type="evidence" value="ECO:0007669"/>
    <property type="project" value="InterPro"/>
</dbReference>
<dbReference type="AlphaFoldDB" id="R4WI76"/>
<proteinExistence type="evidence at transcript level"/>
<accession>R4WI76</accession>
<dbReference type="PROSITE" id="PS51340">
    <property type="entry name" value="MOSC"/>
    <property type="match status" value="1"/>
</dbReference>
<dbReference type="InterPro" id="IPR005302">
    <property type="entry name" value="MoCF_Sase_C"/>
</dbReference>
<organism evidence="2">
    <name type="scientific">Riptortus pedestris</name>
    <name type="common">Bean bug</name>
    <dbReference type="NCBI Taxonomy" id="329032"/>
    <lineage>
        <taxon>Eukaryota</taxon>
        <taxon>Metazoa</taxon>
        <taxon>Ecdysozoa</taxon>
        <taxon>Arthropoda</taxon>
        <taxon>Hexapoda</taxon>
        <taxon>Insecta</taxon>
        <taxon>Pterygota</taxon>
        <taxon>Neoptera</taxon>
        <taxon>Paraneoptera</taxon>
        <taxon>Hemiptera</taxon>
        <taxon>Heteroptera</taxon>
        <taxon>Panheteroptera</taxon>
        <taxon>Pentatomomorpha</taxon>
        <taxon>Coreoidea</taxon>
        <taxon>Alydidae</taxon>
        <taxon>Riptortus</taxon>
    </lineage>
</organism>
<dbReference type="PANTHER" id="PTHR14237:SF19">
    <property type="entry name" value="MITOCHONDRIAL AMIDOXIME REDUCING COMPONENT 1"/>
    <property type="match status" value="1"/>
</dbReference>
<evidence type="ECO:0000259" key="1">
    <source>
        <dbReference type="PROSITE" id="PS51340"/>
    </source>
</evidence>
<dbReference type="Pfam" id="PF03473">
    <property type="entry name" value="MOSC"/>
    <property type="match status" value="1"/>
</dbReference>
<reference evidence="2" key="1">
    <citation type="journal article" date="2013" name="PLoS ONE">
        <title>Gene expression in gut symbiotic organ of stinkbug affected by extracellular bacterial symbiont.</title>
        <authorList>
            <person name="Futahashi R."/>
            <person name="Tanaka K."/>
            <person name="Tanahashi M."/>
            <person name="Nikoh N."/>
            <person name="Kikuchi Y."/>
            <person name="Lee B.L."/>
            <person name="Fukatsu T."/>
        </authorList>
    </citation>
    <scope>NUCLEOTIDE SEQUENCE</scope>
    <source>
        <tissue evidence="2">Midgut</tissue>
    </source>
</reference>
<dbReference type="InterPro" id="IPR011037">
    <property type="entry name" value="Pyrv_Knase-like_insert_dom_sf"/>
</dbReference>